<dbReference type="EMBL" id="JACEFO010001905">
    <property type="protein sequence ID" value="KAF8694484.1"/>
    <property type="molecule type" value="Genomic_DNA"/>
</dbReference>
<dbReference type="OrthoDB" id="707748at2759"/>
<evidence type="ECO:0000313" key="2">
    <source>
        <dbReference type="EMBL" id="KAF8694484.1"/>
    </source>
</evidence>
<name>A0A835EJF1_9POAL</name>
<dbReference type="Proteomes" id="UP000636709">
    <property type="component" value="Unassembled WGS sequence"/>
</dbReference>
<dbReference type="AlphaFoldDB" id="A0A835EJF1"/>
<keyword evidence="3" id="KW-1185">Reference proteome</keyword>
<sequence>MYMTTALFFVLAITSSTFLSCQAGNIITGHDSPPITTLSITCYTFPQCNINGCRRHCLQKGKKREFCECRKGTDPEQCCCHD</sequence>
<evidence type="ECO:0000313" key="3">
    <source>
        <dbReference type="Proteomes" id="UP000636709"/>
    </source>
</evidence>
<organism evidence="2 3">
    <name type="scientific">Digitaria exilis</name>
    <dbReference type="NCBI Taxonomy" id="1010633"/>
    <lineage>
        <taxon>Eukaryota</taxon>
        <taxon>Viridiplantae</taxon>
        <taxon>Streptophyta</taxon>
        <taxon>Embryophyta</taxon>
        <taxon>Tracheophyta</taxon>
        <taxon>Spermatophyta</taxon>
        <taxon>Magnoliopsida</taxon>
        <taxon>Liliopsida</taxon>
        <taxon>Poales</taxon>
        <taxon>Poaceae</taxon>
        <taxon>PACMAD clade</taxon>
        <taxon>Panicoideae</taxon>
        <taxon>Panicodae</taxon>
        <taxon>Paniceae</taxon>
        <taxon>Anthephorinae</taxon>
        <taxon>Digitaria</taxon>
    </lineage>
</organism>
<proteinExistence type="predicted"/>
<feature type="chain" id="PRO_5033040920" evidence="1">
    <location>
        <begin position="24"/>
        <end position="82"/>
    </location>
</feature>
<comment type="caution">
    <text evidence="2">The sequence shown here is derived from an EMBL/GenBank/DDBJ whole genome shotgun (WGS) entry which is preliminary data.</text>
</comment>
<protein>
    <submittedName>
        <fullName evidence="2">Uncharacterized protein</fullName>
    </submittedName>
</protein>
<keyword evidence="1" id="KW-0732">Signal</keyword>
<evidence type="ECO:0000256" key="1">
    <source>
        <dbReference type="SAM" id="SignalP"/>
    </source>
</evidence>
<gene>
    <name evidence="2" type="ORF">HU200_038229</name>
</gene>
<reference evidence="2" key="1">
    <citation type="submission" date="2020-07" db="EMBL/GenBank/DDBJ databases">
        <title>Genome sequence and genetic diversity analysis of an under-domesticated orphan crop, white fonio (Digitaria exilis).</title>
        <authorList>
            <person name="Bennetzen J.L."/>
            <person name="Chen S."/>
            <person name="Ma X."/>
            <person name="Wang X."/>
            <person name="Yssel A.E.J."/>
            <person name="Chaluvadi S.R."/>
            <person name="Johnson M."/>
            <person name="Gangashetty P."/>
            <person name="Hamidou F."/>
            <person name="Sanogo M.D."/>
            <person name="Zwaenepoel A."/>
            <person name="Wallace J."/>
            <person name="Van De Peer Y."/>
            <person name="Van Deynze A."/>
        </authorList>
    </citation>
    <scope>NUCLEOTIDE SEQUENCE</scope>
    <source>
        <tissue evidence="2">Leaves</tissue>
    </source>
</reference>
<feature type="signal peptide" evidence="1">
    <location>
        <begin position="1"/>
        <end position="23"/>
    </location>
</feature>
<accession>A0A835EJF1</accession>